<comment type="caution">
    <text evidence="8">The sequence shown here is derived from an EMBL/GenBank/DDBJ whole genome shotgun (WGS) entry which is preliminary data.</text>
</comment>
<dbReference type="PANTHER" id="PTHR24220:SF685">
    <property type="entry name" value="ABC TRANSPORTER RELATED"/>
    <property type="match status" value="1"/>
</dbReference>
<dbReference type="GO" id="GO:0005886">
    <property type="term" value="C:plasma membrane"/>
    <property type="evidence" value="ECO:0007669"/>
    <property type="project" value="TreeGrafter"/>
</dbReference>
<dbReference type="Gene3D" id="3.40.50.300">
    <property type="entry name" value="P-loop containing nucleotide triphosphate hydrolases"/>
    <property type="match status" value="1"/>
</dbReference>
<keyword evidence="5" id="KW-0813">Transport</keyword>
<dbReference type="Pfam" id="PF00005">
    <property type="entry name" value="ABC_tran"/>
    <property type="match status" value="1"/>
</dbReference>
<proteinExistence type="predicted"/>
<dbReference type="InterPro" id="IPR003593">
    <property type="entry name" value="AAA+_ATPase"/>
</dbReference>
<dbReference type="SUPFAM" id="SSF52540">
    <property type="entry name" value="P-loop containing nucleoside triphosphate hydrolases"/>
    <property type="match status" value="1"/>
</dbReference>
<evidence type="ECO:0000256" key="4">
    <source>
        <dbReference type="ARBA" id="ARBA00022967"/>
    </source>
</evidence>
<dbReference type="InterPro" id="IPR003439">
    <property type="entry name" value="ABC_transporter-like_ATP-bd"/>
</dbReference>
<dbReference type="SMART" id="SM00930">
    <property type="entry name" value="NIL"/>
    <property type="match status" value="1"/>
</dbReference>
<dbReference type="GO" id="GO:0005524">
    <property type="term" value="F:ATP binding"/>
    <property type="evidence" value="ECO:0007669"/>
    <property type="project" value="UniProtKB-KW"/>
</dbReference>
<evidence type="ECO:0000256" key="2">
    <source>
        <dbReference type="ARBA" id="ARBA00022741"/>
    </source>
</evidence>
<keyword evidence="5" id="KW-0029">Amino-acid transport</keyword>
<dbReference type="InterPro" id="IPR017871">
    <property type="entry name" value="ABC_transporter-like_CS"/>
</dbReference>
<evidence type="ECO:0000256" key="1">
    <source>
        <dbReference type="ARBA" id="ARBA00022475"/>
    </source>
</evidence>
<dbReference type="InterPro" id="IPR015854">
    <property type="entry name" value="ABC_transpr_LolD-like"/>
</dbReference>
<reference evidence="9" key="1">
    <citation type="submission" date="2019-04" db="EMBL/GenBank/DDBJ databases">
        <title>Draft genome sequence of Pseudonocardiaceae bacterium SL3-2-4.</title>
        <authorList>
            <person name="Ningsih F."/>
            <person name="Yokota A."/>
            <person name="Sakai Y."/>
            <person name="Nanatani K."/>
            <person name="Yabe S."/>
            <person name="Oetari A."/>
            <person name="Sjamsuridzal W."/>
        </authorList>
    </citation>
    <scope>NUCLEOTIDE SEQUENCE [LARGE SCALE GENOMIC DNA]</scope>
    <source>
        <strain evidence="9">SL3-2-4</strain>
    </source>
</reference>
<dbReference type="EMBL" id="BJFL01000005">
    <property type="protein sequence ID" value="GDY29850.1"/>
    <property type="molecule type" value="Genomic_DNA"/>
</dbReference>
<dbReference type="InterPro" id="IPR027417">
    <property type="entry name" value="P-loop_NTPase"/>
</dbReference>
<dbReference type="InterPro" id="IPR018449">
    <property type="entry name" value="NIL_domain"/>
</dbReference>
<protein>
    <submittedName>
        <fullName evidence="8">Methionine import ATP-binding protein MetN</fullName>
    </submittedName>
</protein>
<keyword evidence="3 8" id="KW-0067">ATP-binding</keyword>
<dbReference type="Pfam" id="PF09383">
    <property type="entry name" value="NIL"/>
    <property type="match status" value="1"/>
</dbReference>
<evidence type="ECO:0000313" key="9">
    <source>
        <dbReference type="Proteomes" id="UP000298860"/>
    </source>
</evidence>
<feature type="domain" description="ABC transporter" evidence="7">
    <location>
        <begin position="2"/>
        <end position="241"/>
    </location>
</feature>
<dbReference type="GO" id="GO:0006865">
    <property type="term" value="P:amino acid transport"/>
    <property type="evidence" value="ECO:0007669"/>
    <property type="project" value="UniProtKB-KW"/>
</dbReference>
<gene>
    <name evidence="8" type="primary">metN</name>
    <name evidence="8" type="ORF">GTS_14830</name>
</gene>
<keyword evidence="9" id="KW-1185">Reference proteome</keyword>
<dbReference type="SUPFAM" id="SSF55021">
    <property type="entry name" value="ACT-like"/>
    <property type="match status" value="1"/>
</dbReference>
<name>A0A4D4J424_9PSEU</name>
<keyword evidence="1" id="KW-1003">Cell membrane</keyword>
<dbReference type="InterPro" id="IPR045865">
    <property type="entry name" value="ACT-like_dom_sf"/>
</dbReference>
<dbReference type="PANTHER" id="PTHR24220">
    <property type="entry name" value="IMPORT ATP-BINDING PROTEIN"/>
    <property type="match status" value="1"/>
</dbReference>
<evidence type="ECO:0000259" key="7">
    <source>
        <dbReference type="PROSITE" id="PS50893"/>
    </source>
</evidence>
<dbReference type="RefSeq" id="WP_137813014.1">
    <property type="nucleotide sequence ID" value="NZ_BJFL01000005.1"/>
</dbReference>
<accession>A0A4D4J424</accession>
<sequence>MITVENLTKSFPGRRGAVLALDHVTLDVPAGAVCGVVGPSGAGKSTLARCLALRERPDSGAIRLDGTDLVTLGGSQLRAARRQIGVVPETRALVRQRTVAGNIALPLEAAGVPGPARKDRVAELLDLAGLTGRADDHPEQLSPGQRRRVAVARALAGRPAVLLADEPTAALDPDSGGAVLTLLDRARAEEGVTVVLVTHDLTVARRVCDAVTVLDRGRVVERGALLDLVRDPRTRTSAALLPLDGEIPTSGHDRVADVLLVGFAAIGALLPEAANRFDVRLAVLGGGMTRLGDTPVARFRIGLSGERADSALEWISDSGAVVHRTPRGPQGVAA</sequence>
<dbReference type="PROSITE" id="PS50893">
    <property type="entry name" value="ABC_TRANSPORTER_2"/>
    <property type="match status" value="1"/>
</dbReference>
<dbReference type="SMART" id="SM00382">
    <property type="entry name" value="AAA"/>
    <property type="match status" value="1"/>
</dbReference>
<keyword evidence="6" id="KW-0472">Membrane</keyword>
<keyword evidence="2" id="KW-0547">Nucleotide-binding</keyword>
<dbReference type="Proteomes" id="UP000298860">
    <property type="component" value="Unassembled WGS sequence"/>
</dbReference>
<evidence type="ECO:0000256" key="6">
    <source>
        <dbReference type="ARBA" id="ARBA00023136"/>
    </source>
</evidence>
<evidence type="ECO:0000256" key="3">
    <source>
        <dbReference type="ARBA" id="ARBA00022840"/>
    </source>
</evidence>
<dbReference type="AlphaFoldDB" id="A0A4D4J424"/>
<dbReference type="GO" id="GO:0016887">
    <property type="term" value="F:ATP hydrolysis activity"/>
    <property type="evidence" value="ECO:0007669"/>
    <property type="project" value="InterPro"/>
</dbReference>
<dbReference type="GO" id="GO:0022857">
    <property type="term" value="F:transmembrane transporter activity"/>
    <property type="evidence" value="ECO:0007669"/>
    <property type="project" value="TreeGrafter"/>
</dbReference>
<evidence type="ECO:0000313" key="8">
    <source>
        <dbReference type="EMBL" id="GDY29850.1"/>
    </source>
</evidence>
<evidence type="ECO:0000256" key="5">
    <source>
        <dbReference type="ARBA" id="ARBA00022970"/>
    </source>
</evidence>
<organism evidence="8 9">
    <name type="scientific">Gandjariella thermophila</name>
    <dbReference type="NCBI Taxonomy" id="1931992"/>
    <lineage>
        <taxon>Bacteria</taxon>
        <taxon>Bacillati</taxon>
        <taxon>Actinomycetota</taxon>
        <taxon>Actinomycetes</taxon>
        <taxon>Pseudonocardiales</taxon>
        <taxon>Pseudonocardiaceae</taxon>
        <taxon>Gandjariella</taxon>
    </lineage>
</organism>
<dbReference type="OrthoDB" id="4398079at2"/>
<dbReference type="PROSITE" id="PS00211">
    <property type="entry name" value="ABC_TRANSPORTER_1"/>
    <property type="match status" value="1"/>
</dbReference>
<keyword evidence="4" id="KW-1278">Translocase</keyword>